<reference evidence="1 2" key="1">
    <citation type="journal article" date="2010" name="Nature">
        <title>Comparative genomics reveals mobile pathogenicity chromosomes in Fusarium.</title>
        <authorList>
            <person name="Ma L.J."/>
            <person name="van der Does H.C."/>
            <person name="Borkovich K.A."/>
            <person name="Coleman J.J."/>
            <person name="Daboussi M.J."/>
            <person name="Di Pietro A."/>
            <person name="Dufresne M."/>
            <person name="Freitag M."/>
            <person name="Grabherr M."/>
            <person name="Henrissat B."/>
            <person name="Houterman P.M."/>
            <person name="Kang S."/>
            <person name="Shim W.B."/>
            <person name="Woloshuk C."/>
            <person name="Xie X."/>
            <person name="Xu J.R."/>
            <person name="Antoniw J."/>
            <person name="Baker S.E."/>
            <person name="Bluhm B.H."/>
            <person name="Breakspear A."/>
            <person name="Brown D.W."/>
            <person name="Butchko R.A."/>
            <person name="Chapman S."/>
            <person name="Coulson R."/>
            <person name="Coutinho P.M."/>
            <person name="Danchin E.G."/>
            <person name="Diener A."/>
            <person name="Gale L.R."/>
            <person name="Gardiner D.M."/>
            <person name="Goff S."/>
            <person name="Hammond-Kosack K.E."/>
            <person name="Hilburn K."/>
            <person name="Hua-Van A."/>
            <person name="Jonkers W."/>
            <person name="Kazan K."/>
            <person name="Kodira C.D."/>
            <person name="Koehrsen M."/>
            <person name="Kumar L."/>
            <person name="Lee Y.H."/>
            <person name="Li L."/>
            <person name="Manners J.M."/>
            <person name="Miranda-Saavedra D."/>
            <person name="Mukherjee M."/>
            <person name="Park G."/>
            <person name="Park J."/>
            <person name="Park S.Y."/>
            <person name="Proctor R.H."/>
            <person name="Regev A."/>
            <person name="Ruiz-Roldan M.C."/>
            <person name="Sain D."/>
            <person name="Sakthikumar S."/>
            <person name="Sykes S."/>
            <person name="Schwartz D.C."/>
            <person name="Turgeon B.G."/>
            <person name="Wapinski I."/>
            <person name="Yoder O."/>
            <person name="Young S."/>
            <person name="Zeng Q."/>
            <person name="Zhou S."/>
            <person name="Galagan J."/>
            <person name="Cuomo C.A."/>
            <person name="Kistler H.C."/>
            <person name="Rep M."/>
        </authorList>
    </citation>
    <scope>NUCLEOTIDE SEQUENCE [LARGE SCALE GENOMIC DNA]</scope>
    <source>
        <strain evidence="2">M3125 / FGSC 7600</strain>
    </source>
</reference>
<name>W7LM29_GIBM7</name>
<dbReference type="RefSeq" id="XP_018742660.1">
    <property type="nucleotide sequence ID" value="XM_018886985.1"/>
</dbReference>
<accession>W7LM29</accession>
<sequence length="65" mass="7067">MSASSSVPALPIGPILPSIETDTVCCILSFQGYHPRKRPQISLTSIYPCRYLPLLACRLGGLARH</sequence>
<evidence type="ECO:0000313" key="1">
    <source>
        <dbReference type="EMBL" id="EWG36469.1"/>
    </source>
</evidence>
<protein>
    <submittedName>
        <fullName evidence="1">Uncharacterized protein</fullName>
    </submittedName>
</protein>
<dbReference type="KEGG" id="fvr:FVEG_00486"/>
<dbReference type="GeneID" id="30058851"/>
<proteinExistence type="predicted"/>
<gene>
    <name evidence="1" type="ORF">FVEG_00486</name>
</gene>
<dbReference type="EMBL" id="DS022242">
    <property type="protein sequence ID" value="EWG36469.1"/>
    <property type="molecule type" value="Genomic_DNA"/>
</dbReference>
<organism evidence="1 2">
    <name type="scientific">Gibberella moniliformis (strain M3125 / FGSC 7600)</name>
    <name type="common">Maize ear and stalk rot fungus</name>
    <name type="synonym">Fusarium verticillioides</name>
    <dbReference type="NCBI Taxonomy" id="334819"/>
    <lineage>
        <taxon>Eukaryota</taxon>
        <taxon>Fungi</taxon>
        <taxon>Dikarya</taxon>
        <taxon>Ascomycota</taxon>
        <taxon>Pezizomycotina</taxon>
        <taxon>Sordariomycetes</taxon>
        <taxon>Hypocreomycetidae</taxon>
        <taxon>Hypocreales</taxon>
        <taxon>Nectriaceae</taxon>
        <taxon>Fusarium</taxon>
        <taxon>Fusarium fujikuroi species complex</taxon>
    </lineage>
</organism>
<dbReference type="AlphaFoldDB" id="W7LM29"/>
<evidence type="ECO:0000313" key="2">
    <source>
        <dbReference type="Proteomes" id="UP000009096"/>
    </source>
</evidence>
<dbReference type="Proteomes" id="UP000009096">
    <property type="component" value="Chromosome 1"/>
</dbReference>
<keyword evidence="2" id="KW-1185">Reference proteome</keyword>
<dbReference type="EMBL" id="CM000578">
    <property type="protein sequence ID" value="EWG36469.1"/>
    <property type="molecule type" value="Genomic_DNA"/>
</dbReference>